<evidence type="ECO:0000313" key="2">
    <source>
        <dbReference type="EMBL" id="MCJ2376121.1"/>
    </source>
</evidence>
<name>A0A9X2AVF1_9VIBR</name>
<sequence>MRSWIFLFACIAVTVWMAFDSGKVEQWSQGDWQVTLPTLEDLGIFASQGFYYLAILIGLVYVGRKFRAKKKAEFKLFK</sequence>
<feature type="transmembrane region" description="Helical" evidence="1">
    <location>
        <begin position="44"/>
        <end position="62"/>
    </location>
</feature>
<dbReference type="RefSeq" id="WP_244355515.1">
    <property type="nucleotide sequence ID" value="NZ_JAJNNZ010000003.1"/>
</dbReference>
<dbReference type="EMBL" id="JAJNNZ010000003">
    <property type="protein sequence ID" value="MCJ2376121.1"/>
    <property type="molecule type" value="Genomic_DNA"/>
</dbReference>
<keyword evidence="1" id="KW-1133">Transmembrane helix</keyword>
<keyword evidence="1" id="KW-0472">Membrane</keyword>
<evidence type="ECO:0000256" key="1">
    <source>
        <dbReference type="SAM" id="Phobius"/>
    </source>
</evidence>
<organism evidence="2 3">
    <name type="scientific">Vibrio gelatinilyticus</name>
    <dbReference type="NCBI Taxonomy" id="2893468"/>
    <lineage>
        <taxon>Bacteria</taxon>
        <taxon>Pseudomonadati</taxon>
        <taxon>Pseudomonadota</taxon>
        <taxon>Gammaproteobacteria</taxon>
        <taxon>Vibrionales</taxon>
        <taxon>Vibrionaceae</taxon>
        <taxon>Vibrio</taxon>
    </lineage>
</organism>
<keyword evidence="3" id="KW-1185">Reference proteome</keyword>
<comment type="caution">
    <text evidence="2">The sequence shown here is derived from an EMBL/GenBank/DDBJ whole genome shotgun (WGS) entry which is preliminary data.</text>
</comment>
<keyword evidence="1" id="KW-0812">Transmembrane</keyword>
<evidence type="ECO:0000313" key="3">
    <source>
        <dbReference type="Proteomes" id="UP001139488"/>
    </source>
</evidence>
<accession>A0A9X2AVF1</accession>
<proteinExistence type="predicted"/>
<protein>
    <submittedName>
        <fullName evidence="2">Uncharacterized protein</fullName>
    </submittedName>
</protein>
<gene>
    <name evidence="2" type="ORF">LNL84_04665</name>
</gene>
<reference evidence="2" key="1">
    <citation type="submission" date="2021-11" db="EMBL/GenBank/DDBJ databases">
        <title>Vibrio ZSDE26 sp. nov. and Vibrio ZSDZ34 sp. nov., isolated from coastal seawater in Qingdao.</title>
        <authorList>
            <person name="Zhang P."/>
        </authorList>
    </citation>
    <scope>NUCLEOTIDE SEQUENCE</scope>
    <source>
        <strain evidence="2">ZSDZ34</strain>
    </source>
</reference>
<dbReference type="Proteomes" id="UP001139488">
    <property type="component" value="Unassembled WGS sequence"/>
</dbReference>
<dbReference type="AlphaFoldDB" id="A0A9X2AVF1"/>